<name>A0A329QC49_9BACL</name>
<dbReference type="EMBL" id="QEVW01000038">
    <property type="protein sequence ID" value="RAW09581.1"/>
    <property type="molecule type" value="Genomic_DNA"/>
</dbReference>
<dbReference type="AlphaFoldDB" id="A0A329QC49"/>
<organism evidence="1 2">
    <name type="scientific">Paenibacillus taichungensis</name>
    <dbReference type="NCBI Taxonomy" id="484184"/>
    <lineage>
        <taxon>Bacteria</taxon>
        <taxon>Bacillati</taxon>
        <taxon>Bacillota</taxon>
        <taxon>Bacilli</taxon>
        <taxon>Bacillales</taxon>
        <taxon>Paenibacillaceae</taxon>
        <taxon>Paenibacillus</taxon>
    </lineage>
</organism>
<sequence>MAGKKRVKVKLGDVFAIRLDQTRYCYGQVVSEGRISDCMVVYDLVSMEHPKVSEITSKPIIFLIQTVNSRIEDGIWNVIGNGPILSMTFPLYKVETENGYLLVDHKGDVVNEDPSASEIENVPELESWSPVSLEKAVNARFVTGEWDSYYNELIYKD</sequence>
<evidence type="ECO:0008006" key="3">
    <source>
        <dbReference type="Google" id="ProtNLM"/>
    </source>
</evidence>
<proteinExistence type="predicted"/>
<dbReference type="RefSeq" id="WP_113056415.1">
    <property type="nucleotide sequence ID" value="NZ_CP175536.1"/>
</dbReference>
<protein>
    <recommendedName>
        <fullName evidence="3">Immunity protein 26 of polymorphic toxin system</fullName>
    </recommendedName>
</protein>
<dbReference type="Proteomes" id="UP000250642">
    <property type="component" value="Unassembled WGS sequence"/>
</dbReference>
<comment type="caution">
    <text evidence="1">The sequence shown here is derived from an EMBL/GenBank/DDBJ whole genome shotgun (WGS) entry which is preliminary data.</text>
</comment>
<reference evidence="1 2" key="1">
    <citation type="submission" date="2018-04" db="EMBL/GenBank/DDBJ databases">
        <title>Paenibacillus taichungensis Genome sequencing and assembly.</title>
        <authorList>
            <person name="Xu J."/>
            <person name="Rensing C."/>
            <person name="Mazhar H.S."/>
        </authorList>
    </citation>
    <scope>NUCLEOTIDE SEQUENCE [LARGE SCALE GENOMIC DNA]</scope>
    <source>
        <strain evidence="1 2">NC1</strain>
    </source>
</reference>
<evidence type="ECO:0000313" key="1">
    <source>
        <dbReference type="EMBL" id="RAW09581.1"/>
    </source>
</evidence>
<gene>
    <name evidence="1" type="ORF">DC345_30950</name>
</gene>
<evidence type="ECO:0000313" key="2">
    <source>
        <dbReference type="Proteomes" id="UP000250642"/>
    </source>
</evidence>
<accession>A0A329QC49</accession>
<dbReference type="Pfam" id="PF15428">
    <property type="entry name" value="Imm26"/>
    <property type="match status" value="1"/>
</dbReference>
<dbReference type="InterPro" id="IPR029278">
    <property type="entry name" value="Imm26"/>
</dbReference>